<proteinExistence type="predicted"/>
<dbReference type="InterPro" id="IPR029071">
    <property type="entry name" value="Ubiquitin-like_domsf"/>
</dbReference>
<organism evidence="3 4">
    <name type="scientific">Meloidogyne hapla</name>
    <name type="common">Root-knot nematode worm</name>
    <dbReference type="NCBI Taxonomy" id="6305"/>
    <lineage>
        <taxon>Eukaryota</taxon>
        <taxon>Metazoa</taxon>
        <taxon>Ecdysozoa</taxon>
        <taxon>Nematoda</taxon>
        <taxon>Chromadorea</taxon>
        <taxon>Rhabditida</taxon>
        <taxon>Tylenchina</taxon>
        <taxon>Tylenchomorpha</taxon>
        <taxon>Tylenchoidea</taxon>
        <taxon>Meloidogynidae</taxon>
        <taxon>Meloidogyninae</taxon>
        <taxon>Meloidogyne</taxon>
    </lineage>
</organism>
<protein>
    <submittedName>
        <fullName evidence="4">Ubiquitin-like domain-containing protein</fullName>
    </submittedName>
</protein>
<dbReference type="AlphaFoldDB" id="A0A1I8BSV6"/>
<dbReference type="WBParaSite" id="MhA1_Contig546.frz3.fgene1">
    <property type="protein sequence ID" value="MhA1_Contig546.frz3.fgene1"/>
    <property type="gene ID" value="MhA1_Contig546.frz3.fgene1"/>
</dbReference>
<dbReference type="PROSITE" id="PS50053">
    <property type="entry name" value="UBIQUITIN_2"/>
    <property type="match status" value="1"/>
</dbReference>
<dbReference type="InterPro" id="IPR000626">
    <property type="entry name" value="Ubiquitin-like_dom"/>
</dbReference>
<evidence type="ECO:0000259" key="2">
    <source>
        <dbReference type="PROSITE" id="PS50053"/>
    </source>
</evidence>
<evidence type="ECO:0000256" key="1">
    <source>
        <dbReference type="SAM" id="MobiDB-lite"/>
    </source>
</evidence>
<keyword evidence="3" id="KW-1185">Reference proteome</keyword>
<feature type="domain" description="Ubiquitin-like" evidence="2">
    <location>
        <begin position="6"/>
        <end position="58"/>
    </location>
</feature>
<reference evidence="4" key="1">
    <citation type="submission" date="2016-11" db="UniProtKB">
        <authorList>
            <consortium name="WormBaseParasite"/>
        </authorList>
    </citation>
    <scope>IDENTIFICATION</scope>
</reference>
<feature type="region of interest" description="Disordered" evidence="1">
    <location>
        <begin position="98"/>
        <end position="138"/>
    </location>
</feature>
<evidence type="ECO:0000313" key="4">
    <source>
        <dbReference type="WBParaSite" id="MhA1_Contig546.frz3.fgene1"/>
    </source>
</evidence>
<evidence type="ECO:0000313" key="3">
    <source>
        <dbReference type="Proteomes" id="UP000095281"/>
    </source>
</evidence>
<dbReference type="SUPFAM" id="SSF54236">
    <property type="entry name" value="Ubiquitin-like"/>
    <property type="match status" value="1"/>
</dbReference>
<dbReference type="Gene3D" id="3.10.20.90">
    <property type="entry name" value="Phosphatidylinositol 3-kinase Catalytic Subunit, Chain A, domain 1"/>
    <property type="match status" value="1"/>
</dbReference>
<accession>A0A1I8BSV6</accession>
<name>A0A1I8BSV6_MELHA</name>
<feature type="compositionally biased region" description="Low complexity" evidence="1">
    <location>
        <begin position="105"/>
        <end position="138"/>
    </location>
</feature>
<sequence length="138" mass="15504">MSSFIYQIFVKYLNKTFIVDVEASDNYFNLLFKIIQKTNLDFTNILLIYNGKFIKENQFTIPSKNSLIIISITMKGGGKSKKIGTPLPNKDTAYRQLAVKRPRSKTNNSNKENNNATTSSNHQSTSAQSSSTANLVNI</sequence>
<dbReference type="Proteomes" id="UP000095281">
    <property type="component" value="Unplaced"/>
</dbReference>